<keyword evidence="2" id="KW-1185">Reference proteome</keyword>
<sequence>MGNSNAKSRDISIKDDFKRYKSYGKCKVCKRYNTNVAWCQLCDPKKLLKEFEDAGADELRDKFWTWNEINKQIKRQFDESDKKQDEEDEANDSELQIHPEAVYTCRIMDFGNLNETGVVEEENEEENEENEEENAYEK</sequence>
<evidence type="ECO:0000313" key="1">
    <source>
        <dbReference type="EMBL" id="CAG8747219.1"/>
    </source>
</evidence>
<dbReference type="Proteomes" id="UP000789920">
    <property type="component" value="Unassembled WGS sequence"/>
</dbReference>
<reference evidence="1" key="1">
    <citation type="submission" date="2021-06" db="EMBL/GenBank/DDBJ databases">
        <authorList>
            <person name="Kallberg Y."/>
            <person name="Tangrot J."/>
            <person name="Rosling A."/>
        </authorList>
    </citation>
    <scope>NUCLEOTIDE SEQUENCE</scope>
    <source>
        <strain evidence="1">MA461A</strain>
    </source>
</reference>
<gene>
    <name evidence="1" type="ORF">RPERSI_LOCUS13794</name>
</gene>
<accession>A0ACA9QE42</accession>
<comment type="caution">
    <text evidence="1">The sequence shown here is derived from an EMBL/GenBank/DDBJ whole genome shotgun (WGS) entry which is preliminary data.</text>
</comment>
<name>A0ACA9QE42_9GLOM</name>
<protein>
    <submittedName>
        <fullName evidence="1">10661_t:CDS:1</fullName>
    </submittedName>
</protein>
<evidence type="ECO:0000313" key="2">
    <source>
        <dbReference type="Proteomes" id="UP000789920"/>
    </source>
</evidence>
<proteinExistence type="predicted"/>
<organism evidence="1 2">
    <name type="scientific">Racocetra persica</name>
    <dbReference type="NCBI Taxonomy" id="160502"/>
    <lineage>
        <taxon>Eukaryota</taxon>
        <taxon>Fungi</taxon>
        <taxon>Fungi incertae sedis</taxon>
        <taxon>Mucoromycota</taxon>
        <taxon>Glomeromycotina</taxon>
        <taxon>Glomeromycetes</taxon>
        <taxon>Diversisporales</taxon>
        <taxon>Gigasporaceae</taxon>
        <taxon>Racocetra</taxon>
    </lineage>
</organism>
<dbReference type="EMBL" id="CAJVQC010030992">
    <property type="protein sequence ID" value="CAG8747219.1"/>
    <property type="molecule type" value="Genomic_DNA"/>
</dbReference>